<proteinExistence type="predicted"/>
<dbReference type="EMBL" id="BMAR01000019">
    <property type="protein sequence ID" value="GFR47675.1"/>
    <property type="molecule type" value="Genomic_DNA"/>
</dbReference>
<dbReference type="AlphaFoldDB" id="A0AAD3HPA7"/>
<dbReference type="PROSITE" id="PS50088">
    <property type="entry name" value="ANK_REPEAT"/>
    <property type="match status" value="2"/>
</dbReference>
<evidence type="ECO:0000256" key="1">
    <source>
        <dbReference type="ARBA" id="ARBA00022737"/>
    </source>
</evidence>
<feature type="compositionally biased region" description="Basic and acidic residues" evidence="4">
    <location>
        <begin position="79"/>
        <end position="90"/>
    </location>
</feature>
<name>A0AAD3HPA7_9CHLO</name>
<reference evidence="5 6" key="1">
    <citation type="journal article" date="2021" name="Sci. Rep.">
        <title>Genome sequencing of the multicellular alga Astrephomene provides insights into convergent evolution of germ-soma differentiation.</title>
        <authorList>
            <person name="Yamashita S."/>
            <person name="Yamamoto K."/>
            <person name="Matsuzaki R."/>
            <person name="Suzuki S."/>
            <person name="Yamaguchi H."/>
            <person name="Hirooka S."/>
            <person name="Minakuchi Y."/>
            <person name="Miyagishima S."/>
            <person name="Kawachi M."/>
            <person name="Toyoda A."/>
            <person name="Nozaki H."/>
        </authorList>
    </citation>
    <scope>NUCLEOTIDE SEQUENCE [LARGE SCALE GENOMIC DNA]</scope>
    <source>
        <strain evidence="5 6">NIES-4017</strain>
    </source>
</reference>
<dbReference type="PANTHER" id="PTHR24198:SF165">
    <property type="entry name" value="ANKYRIN REPEAT-CONTAINING PROTEIN-RELATED"/>
    <property type="match status" value="1"/>
</dbReference>
<dbReference type="Gene3D" id="1.25.40.20">
    <property type="entry name" value="Ankyrin repeat-containing domain"/>
    <property type="match status" value="1"/>
</dbReference>
<dbReference type="Proteomes" id="UP001054857">
    <property type="component" value="Unassembled WGS sequence"/>
</dbReference>
<dbReference type="SMART" id="SM00248">
    <property type="entry name" value="ANK"/>
    <property type="match status" value="2"/>
</dbReference>
<gene>
    <name evidence="5" type="ORF">Agub_g9420</name>
</gene>
<protein>
    <submittedName>
        <fullName evidence="5">Uncharacterized protein</fullName>
    </submittedName>
</protein>
<sequence length="427" mass="47314">MMANVTNKVGRTLSLFISYATFVLFLSLQVACSEVKALLDNPLLADVLLRTARFHPVVQKKKSPFPEEPIPGPSLDGDVPGRKSDPQPEEETHLMLAFDADKEELKSIQTILSVLEEAGRQPPLPSQHTATMAGVQEFQEDGNTPLHLAALNGHVKVVEALLRSGVDREAKNKAKLTALHLAAEKGHTEVVEMLLAVKDTKDKDVKGCDEAKVELREAESGVQAVEPGTKVVTNGSQVDDVSTAAAHPERHISRAAVSLAFLKRFVEEHKLSERKLTTRQLVCDIIKPATAAADCRYGYTEVMLQDAGQQAAVSQGKPFYFISHAWSRPCMETFDMVCHHFKPEQQRMWRRRDGQALPPLSDEEVFVWLDIFAINQHEITDETDFDLAAVAEAVHDAECTLMVLDAEGTVLTRIWCLYEAWQSMKAG</sequence>
<evidence type="ECO:0000256" key="4">
    <source>
        <dbReference type="SAM" id="MobiDB-lite"/>
    </source>
</evidence>
<dbReference type="Pfam" id="PF12796">
    <property type="entry name" value="Ank_2"/>
    <property type="match status" value="1"/>
</dbReference>
<accession>A0AAD3HPA7</accession>
<feature type="repeat" description="ANK" evidence="3">
    <location>
        <begin position="174"/>
        <end position="195"/>
    </location>
</feature>
<evidence type="ECO:0000256" key="3">
    <source>
        <dbReference type="PROSITE-ProRule" id="PRU00023"/>
    </source>
</evidence>
<dbReference type="PANTHER" id="PTHR24198">
    <property type="entry name" value="ANKYRIN REPEAT AND PROTEIN KINASE DOMAIN-CONTAINING PROTEIN"/>
    <property type="match status" value="1"/>
</dbReference>
<keyword evidence="2 3" id="KW-0040">ANK repeat</keyword>
<dbReference type="SUPFAM" id="SSF48403">
    <property type="entry name" value="Ankyrin repeat"/>
    <property type="match status" value="1"/>
</dbReference>
<evidence type="ECO:0000313" key="5">
    <source>
        <dbReference type="EMBL" id="GFR47675.1"/>
    </source>
</evidence>
<feature type="region of interest" description="Disordered" evidence="4">
    <location>
        <begin position="60"/>
        <end position="90"/>
    </location>
</feature>
<feature type="repeat" description="ANK" evidence="3">
    <location>
        <begin position="141"/>
        <end position="173"/>
    </location>
</feature>
<keyword evidence="6" id="KW-1185">Reference proteome</keyword>
<dbReference type="PROSITE" id="PS50297">
    <property type="entry name" value="ANK_REP_REGION"/>
    <property type="match status" value="2"/>
</dbReference>
<dbReference type="InterPro" id="IPR002110">
    <property type="entry name" value="Ankyrin_rpt"/>
</dbReference>
<keyword evidence="1" id="KW-0677">Repeat</keyword>
<organism evidence="5 6">
    <name type="scientific">Astrephomene gubernaculifera</name>
    <dbReference type="NCBI Taxonomy" id="47775"/>
    <lineage>
        <taxon>Eukaryota</taxon>
        <taxon>Viridiplantae</taxon>
        <taxon>Chlorophyta</taxon>
        <taxon>core chlorophytes</taxon>
        <taxon>Chlorophyceae</taxon>
        <taxon>CS clade</taxon>
        <taxon>Chlamydomonadales</taxon>
        <taxon>Astrephomenaceae</taxon>
        <taxon>Astrephomene</taxon>
    </lineage>
</organism>
<feature type="non-terminal residue" evidence="5">
    <location>
        <position position="427"/>
    </location>
</feature>
<evidence type="ECO:0000256" key="2">
    <source>
        <dbReference type="ARBA" id="ARBA00023043"/>
    </source>
</evidence>
<comment type="caution">
    <text evidence="5">The sequence shown here is derived from an EMBL/GenBank/DDBJ whole genome shotgun (WGS) entry which is preliminary data.</text>
</comment>
<dbReference type="InterPro" id="IPR036770">
    <property type="entry name" value="Ankyrin_rpt-contain_sf"/>
</dbReference>
<evidence type="ECO:0000313" key="6">
    <source>
        <dbReference type="Proteomes" id="UP001054857"/>
    </source>
</evidence>